<reference evidence="2" key="1">
    <citation type="journal article" date="2019" name="Int. J. Syst. Evol. Microbiol.">
        <title>The Global Catalogue of Microorganisms (GCM) 10K type strain sequencing project: providing services to taxonomists for standard genome sequencing and annotation.</title>
        <authorList>
            <consortium name="The Broad Institute Genomics Platform"/>
            <consortium name="The Broad Institute Genome Sequencing Center for Infectious Disease"/>
            <person name="Wu L."/>
            <person name="Ma J."/>
        </authorList>
    </citation>
    <scope>NUCLEOTIDE SEQUENCE [LARGE SCALE GENOMIC DNA]</scope>
    <source>
        <strain evidence="2">CCUG 56108</strain>
    </source>
</reference>
<sequence>MLKAGPAQAVVLVEAPRAAVRRVSAVVPEPVVQVLAAQVQVLAVCAAVVPGLNAVAPEAGWSEVARAPSVAVRQESAEAPPGWGAVVTMPVASVVAGWIVATDPMRAASRTGMARRTGMVRRPGMVRRTGMVSRIAAIGWTVTAKAIVAARPTAT</sequence>
<gene>
    <name evidence="1" type="ORF">ACFQ4G_16800</name>
</gene>
<dbReference type="RefSeq" id="WP_379040656.1">
    <property type="nucleotide sequence ID" value="NZ_JBHTND010000025.1"/>
</dbReference>
<evidence type="ECO:0000313" key="2">
    <source>
        <dbReference type="Proteomes" id="UP001597176"/>
    </source>
</evidence>
<dbReference type="EMBL" id="JBHTND010000025">
    <property type="protein sequence ID" value="MFD1303234.1"/>
    <property type="molecule type" value="Genomic_DNA"/>
</dbReference>
<dbReference type="Proteomes" id="UP001597176">
    <property type="component" value="Unassembled WGS sequence"/>
</dbReference>
<accession>A0ABW3X3P8</accession>
<comment type="caution">
    <text evidence="1">The sequence shown here is derived from an EMBL/GenBank/DDBJ whole genome shotgun (WGS) entry which is preliminary data.</text>
</comment>
<proteinExistence type="predicted"/>
<organism evidence="1 2">
    <name type="scientific">Methylobacterium marchantiae</name>
    <dbReference type="NCBI Taxonomy" id="600331"/>
    <lineage>
        <taxon>Bacteria</taxon>
        <taxon>Pseudomonadati</taxon>
        <taxon>Pseudomonadota</taxon>
        <taxon>Alphaproteobacteria</taxon>
        <taxon>Hyphomicrobiales</taxon>
        <taxon>Methylobacteriaceae</taxon>
        <taxon>Methylobacterium</taxon>
    </lineage>
</organism>
<keyword evidence="2" id="KW-1185">Reference proteome</keyword>
<evidence type="ECO:0000313" key="1">
    <source>
        <dbReference type="EMBL" id="MFD1303234.1"/>
    </source>
</evidence>
<protein>
    <submittedName>
        <fullName evidence="1">Uncharacterized protein</fullName>
    </submittedName>
</protein>
<name>A0ABW3X3P8_9HYPH</name>